<dbReference type="InterPro" id="IPR045455">
    <property type="entry name" value="NrS-1_pol-like_helicase"/>
</dbReference>
<keyword evidence="2" id="KW-0378">Hydrolase</keyword>
<proteinExistence type="predicted"/>
<dbReference type="Proteomes" id="UP000515598">
    <property type="component" value="Chromosome"/>
</dbReference>
<dbReference type="EMBL" id="JADUOV010000001">
    <property type="protein sequence ID" value="MBH1788769.1"/>
    <property type="molecule type" value="Genomic_DNA"/>
</dbReference>
<dbReference type="PROSITE" id="PS51206">
    <property type="entry name" value="SF3_HELICASE_1"/>
    <property type="match status" value="1"/>
</dbReference>
<reference evidence="7" key="2">
    <citation type="journal article" date="2020" name="Front. Microbiol.">
        <title>Genetic Variants of the DSF Quorum Sensing System in Stenotrophomonas maltophilia Influence Virulence and Resistance Phenotypes Among Genotypically Diverse Clinical Isolates.</title>
        <authorList>
            <person name="Yero D."/>
            <person name="Huedo P."/>
            <person name="Conchillo-Sole O."/>
            <person name="Martinez-Servat S."/>
            <person name="Mamat U."/>
            <person name="Coves X."/>
            <person name="Llanas F."/>
            <person name="Roca I."/>
            <person name="Vila J."/>
            <person name="Schaible U.E."/>
            <person name="Daura X."/>
            <person name="Gibert I."/>
        </authorList>
    </citation>
    <scope>NUCLEOTIDE SEQUENCE</scope>
    <source>
        <strain evidence="7">OG156</strain>
    </source>
</reference>
<evidence type="ECO:0000259" key="5">
    <source>
        <dbReference type="PROSITE" id="PS51206"/>
    </source>
</evidence>
<reference evidence="7" key="1">
    <citation type="submission" date="2018-09" db="EMBL/GenBank/DDBJ databases">
        <authorList>
            <person name="Groschel M."/>
            <person name="Kohl T."/>
            <person name="Conchillo-Sole O."/>
            <person name="Mamat U."/>
            <person name="Yero D."/>
            <person name="Niemann S."/>
            <person name="Daura X."/>
            <person name="Gibert I."/>
        </authorList>
    </citation>
    <scope>NUCLEOTIDE SEQUENCE</scope>
    <source>
        <strain evidence="7">OG156</strain>
    </source>
</reference>
<feature type="domain" description="SF3 helicase" evidence="5">
    <location>
        <begin position="220"/>
        <end position="372"/>
    </location>
</feature>
<gene>
    <name evidence="7" type="ORF">D7Y33_10985</name>
    <name evidence="9" type="ORF">GPNADHDJ_02838</name>
    <name evidence="8" type="ORF">I5V89_02665</name>
    <name evidence="6" type="ORF">QEG23_001730</name>
</gene>
<evidence type="ECO:0000256" key="3">
    <source>
        <dbReference type="ARBA" id="ARBA00022840"/>
    </source>
</evidence>
<evidence type="ECO:0000313" key="6">
    <source>
        <dbReference type="EMBL" id="EKT4092230.1"/>
    </source>
</evidence>
<dbReference type="EMBL" id="RAUE01000017">
    <property type="protein sequence ID" value="MBA0311522.1"/>
    <property type="molecule type" value="Genomic_DNA"/>
</dbReference>
<dbReference type="InterPro" id="IPR014015">
    <property type="entry name" value="Helicase_SF3_DNA-vir"/>
</dbReference>
<dbReference type="AlphaFoldDB" id="A0A2J0VR92"/>
<reference evidence="8" key="4">
    <citation type="submission" date="2020-11" db="EMBL/GenBank/DDBJ databases">
        <title>Enhanced detection system for hospital associated transmission using whole genome sequencing surveillance.</title>
        <authorList>
            <person name="Harrison L.H."/>
            <person name="Van Tyne D."/>
            <person name="Marsh J.W."/>
            <person name="Griffith M.P."/>
            <person name="Snyder D.J."/>
            <person name="Cooper V.S."/>
            <person name="Mustapha M."/>
        </authorList>
    </citation>
    <scope>NUCLEOTIDE SEQUENCE</scope>
    <source>
        <strain evidence="8">STEN00053</strain>
    </source>
</reference>
<evidence type="ECO:0000313" key="10">
    <source>
        <dbReference type="Proteomes" id="UP000515598"/>
    </source>
</evidence>
<evidence type="ECO:0000313" key="9">
    <source>
        <dbReference type="EMBL" id="QNG78620.1"/>
    </source>
</evidence>
<dbReference type="GO" id="GO:0005524">
    <property type="term" value="F:ATP binding"/>
    <property type="evidence" value="ECO:0007669"/>
    <property type="project" value="UniProtKB-KW"/>
</dbReference>
<dbReference type="EMBL" id="CP060025">
    <property type="protein sequence ID" value="QNG78620.1"/>
    <property type="molecule type" value="Genomic_DNA"/>
</dbReference>
<dbReference type="GO" id="GO:0016787">
    <property type="term" value="F:hydrolase activity"/>
    <property type="evidence" value="ECO:0007669"/>
    <property type="project" value="UniProtKB-KW"/>
</dbReference>
<dbReference type="SUPFAM" id="SSF52540">
    <property type="entry name" value="P-loop containing nucleoside triphosphate hydrolases"/>
    <property type="match status" value="1"/>
</dbReference>
<feature type="region of interest" description="Disordered" evidence="4">
    <location>
        <begin position="1"/>
        <end position="43"/>
    </location>
</feature>
<accession>A0A2J0VR92</accession>
<dbReference type="Gene3D" id="3.40.50.300">
    <property type="entry name" value="P-loop containing nucleotide triphosphate hydrolases"/>
    <property type="match status" value="1"/>
</dbReference>
<dbReference type="PANTHER" id="PTHR35372:SF2">
    <property type="entry name" value="SF3 HELICASE DOMAIN-CONTAINING PROTEIN"/>
    <property type="match status" value="1"/>
</dbReference>
<sequence length="549" mass="60798">MKSKSKTGPVKGGEANGDAVDQAPKKKGKAFGADANPNDATDDLGVIGEDLSFELAYADDMRRANCFRIGGKMDNGEIDFSLYQWNESEGIWAPQATREVEAHALDWMRKHAPEDAKQSSATSCVKTAILEMIRLPGMKLPESQHRAIVPLKGGYLEILKDANKKAYIEYLPADPKHGITSLVPAKLNLDQVRSGRYTPKPLDPKSRWAKYLDRFMPDMAVRGLLQEAMASSVMPMCLEKAFLLLGSGSNGKSTLLHVLRAIHPKNTAVRIDKLDGQFAMAPLASKTLYLATEAPKVLSDPIQQVLKALISRDPMSAENKGKDAYTTVPRGTLFLALNAMFSVTSHEHGFWRKICMIPFNVRLAENDKDRDPDFHKKLTEDPAEMAVIIDWLLEGAMRLIERGGLPEEMPEAVKALAEQTRQETDTTASYFAERMVIEEEGTWTDKNDIYADYRNYVLDELGRKPVGAEELWKRVRERMPGLQQKQKKATKGSKAERWVNLRVGGLKPRLEGGAPQAIPDEEVPLGDPLSKEAMEAIALLSGAPMAEAA</sequence>
<keyword evidence="3" id="KW-0067">ATP-binding</keyword>
<evidence type="ECO:0000256" key="1">
    <source>
        <dbReference type="ARBA" id="ARBA00022741"/>
    </source>
</evidence>
<dbReference type="InterPro" id="IPR006500">
    <property type="entry name" value="Helicase_put_C_phage/plasmid"/>
</dbReference>
<evidence type="ECO:0000313" key="7">
    <source>
        <dbReference type="EMBL" id="MBA0311522.1"/>
    </source>
</evidence>
<evidence type="ECO:0000256" key="4">
    <source>
        <dbReference type="SAM" id="MobiDB-lite"/>
    </source>
</evidence>
<dbReference type="NCBIfam" id="TIGR01613">
    <property type="entry name" value="primase_Cterm"/>
    <property type="match status" value="1"/>
</dbReference>
<name>A0A2J0VR92_STEMA</name>
<protein>
    <recommendedName>
        <fullName evidence="5">SF3 helicase domain-containing protein</fullName>
    </recommendedName>
</protein>
<dbReference type="Pfam" id="PF19263">
    <property type="entry name" value="DUF5906"/>
    <property type="match status" value="1"/>
</dbReference>
<reference evidence="9 10" key="3">
    <citation type="submission" date="2020-08" db="EMBL/GenBank/DDBJ databases">
        <title>Phenotypic and transcriptomic analysis of seven clinical Stenotrophomonas maltophilia isolates identify a small set of shared and commonly regulated genes involved in biofilm lifestyle.</title>
        <authorList>
            <person name="Alio I."/>
            <person name="Gudzuhn M."/>
            <person name="Streit W."/>
        </authorList>
    </citation>
    <scope>NUCLEOTIDE SEQUENCE [LARGE SCALE GENOMIC DNA]</scope>
    <source>
        <strain evidence="9 10">UHH_SKK55</strain>
    </source>
</reference>
<dbReference type="EMBL" id="ABLOJW010000008">
    <property type="protein sequence ID" value="EKT4092230.1"/>
    <property type="molecule type" value="Genomic_DNA"/>
</dbReference>
<dbReference type="Proteomes" id="UP000634179">
    <property type="component" value="Unassembled WGS sequence"/>
</dbReference>
<dbReference type="InterPro" id="IPR027417">
    <property type="entry name" value="P-loop_NTPase"/>
</dbReference>
<evidence type="ECO:0000313" key="11">
    <source>
        <dbReference type="Proteomes" id="UP000634179"/>
    </source>
</evidence>
<dbReference type="InterPro" id="IPR051620">
    <property type="entry name" value="ORF904-like_C"/>
</dbReference>
<dbReference type="Proteomes" id="UP001218208">
    <property type="component" value="Unassembled WGS sequence"/>
</dbReference>
<organism evidence="8 11">
    <name type="scientific">Stenotrophomonas maltophilia</name>
    <name type="common">Pseudomonas maltophilia</name>
    <name type="synonym">Xanthomonas maltophilia</name>
    <dbReference type="NCBI Taxonomy" id="40324"/>
    <lineage>
        <taxon>Bacteria</taxon>
        <taxon>Pseudomonadati</taxon>
        <taxon>Pseudomonadota</taxon>
        <taxon>Gammaproteobacteria</taxon>
        <taxon>Lysobacterales</taxon>
        <taxon>Lysobacteraceae</taxon>
        <taxon>Stenotrophomonas</taxon>
        <taxon>Stenotrophomonas maltophilia group</taxon>
    </lineage>
</organism>
<evidence type="ECO:0000313" key="8">
    <source>
        <dbReference type="EMBL" id="MBH1788769.1"/>
    </source>
</evidence>
<dbReference type="OrthoDB" id="784829at2"/>
<keyword evidence="1" id="KW-0547">Nucleotide-binding</keyword>
<evidence type="ECO:0000256" key="2">
    <source>
        <dbReference type="ARBA" id="ARBA00022801"/>
    </source>
</evidence>
<reference evidence="6" key="5">
    <citation type="submission" date="2022-07" db="EMBL/GenBank/DDBJ databases">
        <authorList>
            <consortium name="DAFM: The Division of Animal and Food Microbiology"/>
        </authorList>
    </citation>
    <scope>NUCLEOTIDE SEQUENCE</scope>
    <source>
        <strain evidence="6">19MO01SH01-2</strain>
    </source>
</reference>
<dbReference type="PANTHER" id="PTHR35372">
    <property type="entry name" value="ATP BINDING PROTEIN-RELATED"/>
    <property type="match status" value="1"/>
</dbReference>
<dbReference type="Proteomes" id="UP000822271">
    <property type="component" value="Unassembled WGS sequence"/>
</dbReference>
<dbReference type="RefSeq" id="WP_008265409.1">
    <property type="nucleotide sequence ID" value="NZ_CP040433.1"/>
</dbReference>